<dbReference type="PANTHER" id="PTHR33481">
    <property type="entry name" value="REVERSE TRANSCRIPTASE"/>
    <property type="match status" value="1"/>
</dbReference>
<dbReference type="Gene3D" id="3.60.10.10">
    <property type="entry name" value="Endonuclease/exonuclease/phosphatase"/>
    <property type="match status" value="1"/>
</dbReference>
<evidence type="ECO:0000256" key="1">
    <source>
        <dbReference type="ARBA" id="ARBA00004173"/>
    </source>
</evidence>
<comment type="subcellular location">
    <subcellularLocation>
        <location evidence="1">Mitochondrion</location>
    </subcellularLocation>
</comment>
<keyword evidence="3" id="KW-0175">Coiled coil</keyword>
<accession>A0A179F0I0</accession>
<dbReference type="InterPro" id="IPR000477">
    <property type="entry name" value="RT_dom"/>
</dbReference>
<dbReference type="RefSeq" id="XP_022283990.1">
    <property type="nucleotide sequence ID" value="XM_022428817.1"/>
</dbReference>
<keyword evidence="6" id="KW-0548">Nucleotidyltransferase</keyword>
<keyword evidence="6" id="KW-0695">RNA-directed DNA polymerase</keyword>
<dbReference type="InterPro" id="IPR036397">
    <property type="entry name" value="RNaseH_sf"/>
</dbReference>
<dbReference type="Pfam" id="PF00078">
    <property type="entry name" value="RVT_1"/>
    <property type="match status" value="1"/>
</dbReference>
<dbReference type="GO" id="GO:0003676">
    <property type="term" value="F:nucleic acid binding"/>
    <property type="evidence" value="ECO:0007669"/>
    <property type="project" value="InterPro"/>
</dbReference>
<dbReference type="SUPFAM" id="SSF56219">
    <property type="entry name" value="DNase I-like"/>
    <property type="match status" value="1"/>
</dbReference>
<dbReference type="Pfam" id="PF14529">
    <property type="entry name" value="Exo_endo_phos_2"/>
    <property type="match status" value="1"/>
</dbReference>
<evidence type="ECO:0000259" key="5">
    <source>
        <dbReference type="PROSITE" id="PS50878"/>
    </source>
</evidence>
<evidence type="ECO:0000256" key="4">
    <source>
        <dbReference type="SAM" id="MobiDB-lite"/>
    </source>
</evidence>
<protein>
    <submittedName>
        <fullName evidence="6">Reverse transcriptase</fullName>
    </submittedName>
</protein>
<dbReference type="SUPFAM" id="SSF57756">
    <property type="entry name" value="Retrovirus zinc finger-like domains"/>
    <property type="match status" value="1"/>
</dbReference>
<dbReference type="EMBL" id="LSBJ02000012">
    <property type="protein sequence ID" value="OAQ58965.2"/>
    <property type="molecule type" value="Genomic_DNA"/>
</dbReference>
<keyword evidence="7" id="KW-1185">Reference proteome</keyword>
<comment type="caution">
    <text evidence="6">The sequence shown here is derived from an EMBL/GenBank/DDBJ whole genome shotgun (WGS) entry which is preliminary data.</text>
</comment>
<dbReference type="GO" id="GO:0005739">
    <property type="term" value="C:mitochondrion"/>
    <property type="evidence" value="ECO:0007669"/>
    <property type="project" value="UniProtKB-SubCell"/>
</dbReference>
<evidence type="ECO:0000313" key="6">
    <source>
        <dbReference type="EMBL" id="OAQ58965.2"/>
    </source>
</evidence>
<name>A0A179F0I0_METCM</name>
<feature type="coiled-coil region" evidence="3">
    <location>
        <begin position="120"/>
        <end position="179"/>
    </location>
</feature>
<keyword evidence="2" id="KW-0496">Mitochondrion</keyword>
<feature type="domain" description="Reverse transcriptase" evidence="5">
    <location>
        <begin position="898"/>
        <end position="1172"/>
    </location>
</feature>
<dbReference type="GeneID" id="28854184"/>
<dbReference type="KEGG" id="pchm:VFPPC_12258"/>
<evidence type="ECO:0000256" key="2">
    <source>
        <dbReference type="ARBA" id="ARBA00023128"/>
    </source>
</evidence>
<dbReference type="GO" id="GO:0003964">
    <property type="term" value="F:RNA-directed DNA polymerase activity"/>
    <property type="evidence" value="ECO:0007669"/>
    <property type="project" value="UniProtKB-KW"/>
</dbReference>
<dbReference type="PRINTS" id="PR01345">
    <property type="entry name" value="CERVTRCPTASE"/>
</dbReference>
<dbReference type="Gene3D" id="3.30.420.10">
    <property type="entry name" value="Ribonuclease H-like superfamily/Ribonuclease H"/>
    <property type="match status" value="1"/>
</dbReference>
<dbReference type="OrthoDB" id="4915294at2759"/>
<dbReference type="SUPFAM" id="SSF56672">
    <property type="entry name" value="DNA/RNA polymerases"/>
    <property type="match status" value="1"/>
</dbReference>
<dbReference type="STRING" id="1380566.A0A179F0I0"/>
<evidence type="ECO:0000256" key="3">
    <source>
        <dbReference type="SAM" id="Coils"/>
    </source>
</evidence>
<sequence>MADPPEGPIVVETDSPTASPRRTTRPTKPTGKVQDTLRSLENAAAKPAGKPASRVTRGSHAEVDVEPAVDGRKARSAGDTGKVMLQKVLELLGRVSGEVGELKGKIFEQNDRILGQVERIGQQEDLIRELQAQVRELKEDYSRETKESRNELHNTREELKQVREQLEVMKTAAASAQSSPQATYAEIARTPPLSQPTKIQSLSSMRTTPSSFTDTLHCTIDVSRVTEQDKHKAQVGTIRLAIEDEVRAKEGFETWRCAAAVKDARNTDRIKVICRNEVELQLVKEVAEKTVVPGARVLRDQLYPVKVDNANRTAVVDEEGNILPGAAEALGAENNVNIAKISWLSKREAGKAYGSMVVYVTKGGDARRLLDNHYFDLAGESAKTNVFEPRIGPVQCYKCQEIGHKRFTCKKPEVCGRCARPGHHHKECHAVEPKALRMLQLNVRKQEPVQLSLMNDPDLKEYAVLAVSEPYARTIDGKVFTAPLGHSNWTRIIPTHTEDTKWPIRSMLWVRRDIEVDQMPVPSADLTAAVLRLEGREVLVVSVYVEGRDERALKSATGQLHGLIQQFRNGTGRRTDVVLAGDFNRHDLLWGGDDVSAKRQGEAEPIIDLMNEHGLCSLLPRGTKTWQGRDAETTIDLVLATSELAEEMVECGIHPTEHGSDHRAIRTAFDIAMPERTATHRLLLKNAPWTMISARVEDNLRPLPWTVDVQTQTDQLMEVMLEAIHELTPRIYTFWRNQARTQRRTGRASPDLEVRAKDASKEYHDGIRKQKKAHWEGFLAEDANIWKAARYLQAGKDTMEDKVPPLRKEDGSIAKENTEQAQELLETFFPPLPTRIDAEDRRPQRDALSMPDLTLEEIEEKIMAAKPWKAPGEDGLPAMVWKRLWPVVKYRVWTLFDRSLRDGVVPHQWRSAKIIPLKKPDKGDYTVAKAWRPISLLSTLGKIMEAVIAERISYAVETCGLLPANHFGARKRRSAEQALLLLQEQIYKAWRAGKVLSLISFDVKGAYNGVCKERLLQRMLARGIPVGLVRWTDAFCSGRTACVVVNGHTSERRELSQSGLPQGSPLSPILFLFFNADLVQRKINANGGSIAFVDDYTAWVTGPTAEDNRVGIQSVIGDALKWEACSGATFEADKTAVIHFTRTAARSSDEPYLIKGKEVNPQNSVKILGVIMDANLRYKEHMTRAAAKGLTAAMGLRRLKMLSPRTARQLFVSTVAPVMDYASNVWMHSCGAQELAWLNRVQMAGAQAITGAFSKVATAVAEAEASIQTVQERHTQAATRLWVNVCTLPQTHPLTRSKYKAKRRFVSPMQKIAITMAKTNTERLETIHEYTIPPWSDRIPVVGEHYDYVETDQAPNDVEGIIIATASSQKGDTVGMGGVVRDTTINSAGEVLASYSVTIGTRDEQNPYTAELAAIAMVLKCMPAGLHRRDLTVMTSNRSALQVIRRPRQQSGQCTIRQIYERTQYLQRRGCSVSLMWVPAENEDFTLKALAKAAAKRAAMCGETPDERPYQARSTKLRLAKVAQQQLGELPEGVASTLADRASAAEDRTLNT</sequence>
<dbReference type="InterPro" id="IPR043502">
    <property type="entry name" value="DNA/RNA_pol_sf"/>
</dbReference>
<dbReference type="Proteomes" id="UP000078397">
    <property type="component" value="Unassembled WGS sequence"/>
</dbReference>
<proteinExistence type="predicted"/>
<keyword evidence="6" id="KW-0808">Transferase</keyword>
<dbReference type="PANTHER" id="PTHR33481:SF1">
    <property type="entry name" value="ENDONUCLEASE_EXONUCLEASE_PHOSPHATASE DOMAIN-CONTAINING PROTEIN-RELATED"/>
    <property type="match status" value="1"/>
</dbReference>
<dbReference type="CDD" id="cd01650">
    <property type="entry name" value="RT_nLTR_like"/>
    <property type="match status" value="1"/>
</dbReference>
<dbReference type="PROSITE" id="PS50878">
    <property type="entry name" value="RT_POL"/>
    <property type="match status" value="1"/>
</dbReference>
<dbReference type="InterPro" id="IPR036875">
    <property type="entry name" value="Znf_CCHC_sf"/>
</dbReference>
<dbReference type="InterPro" id="IPR005135">
    <property type="entry name" value="Endo/exonuclease/phosphatase"/>
</dbReference>
<gene>
    <name evidence="6" type="ORF">VFPPC_12258</name>
</gene>
<dbReference type="InterPro" id="IPR036691">
    <property type="entry name" value="Endo/exonu/phosph_ase_sf"/>
</dbReference>
<organism evidence="6 7">
    <name type="scientific">Pochonia chlamydosporia 170</name>
    <dbReference type="NCBI Taxonomy" id="1380566"/>
    <lineage>
        <taxon>Eukaryota</taxon>
        <taxon>Fungi</taxon>
        <taxon>Dikarya</taxon>
        <taxon>Ascomycota</taxon>
        <taxon>Pezizomycotina</taxon>
        <taxon>Sordariomycetes</taxon>
        <taxon>Hypocreomycetidae</taxon>
        <taxon>Hypocreales</taxon>
        <taxon>Clavicipitaceae</taxon>
        <taxon>Pochonia</taxon>
    </lineage>
</organism>
<feature type="compositionally biased region" description="Basic and acidic residues" evidence="4">
    <location>
        <begin position="750"/>
        <end position="766"/>
    </location>
</feature>
<feature type="region of interest" description="Disordered" evidence="4">
    <location>
        <begin position="1"/>
        <end position="77"/>
    </location>
</feature>
<reference evidence="6 7" key="1">
    <citation type="journal article" date="2016" name="PLoS Pathog.">
        <title>Biosynthesis of antibiotic leucinostatins in bio-control fungus Purpureocillium lilacinum and their inhibition on phytophthora revealed by genome mining.</title>
        <authorList>
            <person name="Wang G."/>
            <person name="Liu Z."/>
            <person name="Lin R."/>
            <person name="Li E."/>
            <person name="Mao Z."/>
            <person name="Ling J."/>
            <person name="Yang Y."/>
            <person name="Yin W.B."/>
            <person name="Xie B."/>
        </authorList>
    </citation>
    <scope>NUCLEOTIDE SEQUENCE [LARGE SCALE GENOMIC DNA]</scope>
    <source>
        <strain evidence="6">170</strain>
    </source>
</reference>
<dbReference type="GO" id="GO:0008270">
    <property type="term" value="F:zinc ion binding"/>
    <property type="evidence" value="ECO:0007669"/>
    <property type="project" value="InterPro"/>
</dbReference>
<feature type="region of interest" description="Disordered" evidence="4">
    <location>
        <begin position="742"/>
        <end position="766"/>
    </location>
</feature>
<feature type="compositionally biased region" description="Basic and acidic residues" evidence="4">
    <location>
        <begin position="59"/>
        <end position="73"/>
    </location>
</feature>
<feature type="compositionally biased region" description="Low complexity" evidence="4">
    <location>
        <begin position="13"/>
        <end position="30"/>
    </location>
</feature>
<evidence type="ECO:0000313" key="7">
    <source>
        <dbReference type="Proteomes" id="UP000078397"/>
    </source>
</evidence>